<protein>
    <submittedName>
        <fullName evidence="7">TetR family transcriptional regulator</fullName>
    </submittedName>
</protein>
<accession>A0A9W6QWY8</accession>
<dbReference type="PANTHER" id="PTHR30055:SF146">
    <property type="entry name" value="HTH-TYPE TRANSCRIPTIONAL DUAL REGULATOR CECR"/>
    <property type="match status" value="1"/>
</dbReference>
<dbReference type="InterPro" id="IPR050109">
    <property type="entry name" value="HTH-type_TetR-like_transc_reg"/>
</dbReference>
<dbReference type="PRINTS" id="PR00455">
    <property type="entry name" value="HTHTETR"/>
</dbReference>
<dbReference type="GO" id="GO:0045892">
    <property type="term" value="P:negative regulation of DNA-templated transcription"/>
    <property type="evidence" value="ECO:0007669"/>
    <property type="project" value="UniProtKB-ARBA"/>
</dbReference>
<proteinExistence type="predicted"/>
<dbReference type="Proteomes" id="UP001165136">
    <property type="component" value="Unassembled WGS sequence"/>
</dbReference>
<dbReference type="RefSeq" id="WP_285486434.1">
    <property type="nucleotide sequence ID" value="NZ_BSTI01000003.1"/>
</dbReference>
<feature type="domain" description="HTH tetR-type" evidence="6">
    <location>
        <begin position="22"/>
        <end position="82"/>
    </location>
</feature>
<evidence type="ECO:0000256" key="4">
    <source>
        <dbReference type="PROSITE-ProRule" id="PRU00335"/>
    </source>
</evidence>
<evidence type="ECO:0000256" key="2">
    <source>
        <dbReference type="ARBA" id="ARBA00023125"/>
    </source>
</evidence>
<keyword evidence="1" id="KW-0805">Transcription regulation</keyword>
<dbReference type="InterPro" id="IPR039536">
    <property type="entry name" value="TetR_C_Proteobacteria"/>
</dbReference>
<sequence length="223" mass="24980">MEQKSTPVRGVTEVQPEGGRSARKRRAIIEEATALFLRNGYQGTSMDEVAARAAVSKQTVYKNFADKEQLFTEIIRGVADRSEDVLDELGVVLRAADAKTGDDLERVLTELAVRYLSAVLQPQVLRLRRLVIAEADRFPELARYYYEKAPVRAVQILAAELQAYAERGLLQVADPPLAANTFAYLVLAIPQDRALFHPGEEPRAEEYERIAKEAVRVFLAAHR</sequence>
<dbReference type="FunFam" id="1.10.10.60:FF:000141">
    <property type="entry name" value="TetR family transcriptional regulator"/>
    <property type="match status" value="1"/>
</dbReference>
<evidence type="ECO:0000313" key="8">
    <source>
        <dbReference type="Proteomes" id="UP001165136"/>
    </source>
</evidence>
<keyword evidence="2 4" id="KW-0238">DNA-binding</keyword>
<feature type="DNA-binding region" description="H-T-H motif" evidence="4">
    <location>
        <begin position="45"/>
        <end position="64"/>
    </location>
</feature>
<evidence type="ECO:0000256" key="5">
    <source>
        <dbReference type="SAM" id="MobiDB-lite"/>
    </source>
</evidence>
<evidence type="ECO:0000256" key="3">
    <source>
        <dbReference type="ARBA" id="ARBA00023163"/>
    </source>
</evidence>
<dbReference type="EMBL" id="BSTI01000003">
    <property type="protein sequence ID" value="GLY65084.1"/>
    <property type="molecule type" value="Genomic_DNA"/>
</dbReference>
<dbReference type="Pfam" id="PF00440">
    <property type="entry name" value="TetR_N"/>
    <property type="match status" value="1"/>
</dbReference>
<dbReference type="SUPFAM" id="SSF46689">
    <property type="entry name" value="Homeodomain-like"/>
    <property type="match status" value="1"/>
</dbReference>
<evidence type="ECO:0000313" key="7">
    <source>
        <dbReference type="EMBL" id="GLY65084.1"/>
    </source>
</evidence>
<name>A0A9W6QWY8_9PSEU</name>
<feature type="region of interest" description="Disordered" evidence="5">
    <location>
        <begin position="1"/>
        <end position="22"/>
    </location>
</feature>
<dbReference type="PROSITE" id="PS50977">
    <property type="entry name" value="HTH_TETR_2"/>
    <property type="match status" value="1"/>
</dbReference>
<reference evidence="7" key="1">
    <citation type="submission" date="2023-03" db="EMBL/GenBank/DDBJ databases">
        <title>Amycolatopsis taiwanensis NBRC 103393.</title>
        <authorList>
            <person name="Ichikawa N."/>
            <person name="Sato H."/>
            <person name="Tonouchi N."/>
        </authorList>
    </citation>
    <scope>NUCLEOTIDE SEQUENCE</scope>
    <source>
        <strain evidence="7">NBRC 103393</strain>
    </source>
</reference>
<evidence type="ECO:0000259" key="6">
    <source>
        <dbReference type="PROSITE" id="PS50977"/>
    </source>
</evidence>
<comment type="caution">
    <text evidence="7">The sequence shown here is derived from an EMBL/GenBank/DDBJ whole genome shotgun (WGS) entry which is preliminary data.</text>
</comment>
<dbReference type="InterPro" id="IPR009057">
    <property type="entry name" value="Homeodomain-like_sf"/>
</dbReference>
<dbReference type="GO" id="GO:0000976">
    <property type="term" value="F:transcription cis-regulatory region binding"/>
    <property type="evidence" value="ECO:0007669"/>
    <property type="project" value="TreeGrafter"/>
</dbReference>
<organism evidence="7 8">
    <name type="scientific">Amycolatopsis taiwanensis</name>
    <dbReference type="NCBI Taxonomy" id="342230"/>
    <lineage>
        <taxon>Bacteria</taxon>
        <taxon>Bacillati</taxon>
        <taxon>Actinomycetota</taxon>
        <taxon>Actinomycetes</taxon>
        <taxon>Pseudonocardiales</taxon>
        <taxon>Pseudonocardiaceae</taxon>
        <taxon>Amycolatopsis</taxon>
    </lineage>
</organism>
<gene>
    <name evidence="7" type="ORF">Atai01_17030</name>
</gene>
<dbReference type="SUPFAM" id="SSF48498">
    <property type="entry name" value="Tetracyclin repressor-like, C-terminal domain"/>
    <property type="match status" value="1"/>
</dbReference>
<dbReference type="Pfam" id="PF14246">
    <property type="entry name" value="TetR_C_7"/>
    <property type="match status" value="1"/>
</dbReference>
<dbReference type="GO" id="GO:0003700">
    <property type="term" value="F:DNA-binding transcription factor activity"/>
    <property type="evidence" value="ECO:0007669"/>
    <property type="project" value="TreeGrafter"/>
</dbReference>
<keyword evidence="3" id="KW-0804">Transcription</keyword>
<evidence type="ECO:0000256" key="1">
    <source>
        <dbReference type="ARBA" id="ARBA00023015"/>
    </source>
</evidence>
<keyword evidence="8" id="KW-1185">Reference proteome</keyword>
<dbReference type="PANTHER" id="PTHR30055">
    <property type="entry name" value="HTH-TYPE TRANSCRIPTIONAL REGULATOR RUTR"/>
    <property type="match status" value="1"/>
</dbReference>
<dbReference type="InterPro" id="IPR036271">
    <property type="entry name" value="Tet_transcr_reg_TetR-rel_C_sf"/>
</dbReference>
<dbReference type="AlphaFoldDB" id="A0A9W6QWY8"/>
<dbReference type="InterPro" id="IPR001647">
    <property type="entry name" value="HTH_TetR"/>
</dbReference>
<dbReference type="Gene3D" id="1.10.357.10">
    <property type="entry name" value="Tetracycline Repressor, domain 2"/>
    <property type="match status" value="1"/>
</dbReference>